<evidence type="ECO:0000313" key="4">
    <source>
        <dbReference type="EMBL" id="KAF8395509.1"/>
    </source>
</evidence>
<accession>A0A835DCS4</accession>
<evidence type="ECO:0000256" key="1">
    <source>
        <dbReference type="ARBA" id="ARBA00005711"/>
    </source>
</evidence>
<organism evidence="4 5">
    <name type="scientific">Tetracentron sinense</name>
    <name type="common">Spur-leaf</name>
    <dbReference type="NCBI Taxonomy" id="13715"/>
    <lineage>
        <taxon>Eukaryota</taxon>
        <taxon>Viridiplantae</taxon>
        <taxon>Streptophyta</taxon>
        <taxon>Embryophyta</taxon>
        <taxon>Tracheophyta</taxon>
        <taxon>Spermatophyta</taxon>
        <taxon>Magnoliopsida</taxon>
        <taxon>Trochodendrales</taxon>
        <taxon>Trochodendraceae</taxon>
        <taxon>Tetracentron</taxon>
    </lineage>
</organism>
<comment type="similarity">
    <text evidence="1">Belongs to the remorin family.</text>
</comment>
<reference evidence="4 5" key="1">
    <citation type="submission" date="2020-04" db="EMBL/GenBank/DDBJ databases">
        <title>Plant Genome Project.</title>
        <authorList>
            <person name="Zhang R.-G."/>
        </authorList>
    </citation>
    <scope>NUCLEOTIDE SEQUENCE [LARGE SCALE GENOMIC DNA]</scope>
    <source>
        <strain evidence="4">YNK0</strain>
        <tissue evidence="4">Leaf</tissue>
    </source>
</reference>
<dbReference type="InterPro" id="IPR007573">
    <property type="entry name" value="QWRF"/>
</dbReference>
<evidence type="ECO:0000313" key="5">
    <source>
        <dbReference type="Proteomes" id="UP000655225"/>
    </source>
</evidence>
<keyword evidence="2" id="KW-1133">Transmembrane helix</keyword>
<dbReference type="Pfam" id="PF03763">
    <property type="entry name" value="Remorin_C"/>
    <property type="match status" value="1"/>
</dbReference>
<proteinExistence type="inferred from homology"/>
<gene>
    <name evidence="4" type="ORF">HHK36_019457</name>
</gene>
<dbReference type="OrthoDB" id="684343at2759"/>
<name>A0A835DCS4_TETSI</name>
<dbReference type="Pfam" id="PF04484">
    <property type="entry name" value="QWRF"/>
    <property type="match status" value="1"/>
</dbReference>
<keyword evidence="2" id="KW-0472">Membrane</keyword>
<feature type="transmembrane region" description="Helical" evidence="2">
    <location>
        <begin position="39"/>
        <end position="59"/>
    </location>
</feature>
<feature type="domain" description="Remorin C-terminal" evidence="3">
    <location>
        <begin position="85"/>
        <end position="147"/>
    </location>
</feature>
<dbReference type="Proteomes" id="UP000655225">
    <property type="component" value="Unassembled WGS sequence"/>
</dbReference>
<keyword evidence="2" id="KW-0812">Transmembrane</keyword>
<dbReference type="EMBL" id="JABCRI010000013">
    <property type="protein sequence ID" value="KAF8395509.1"/>
    <property type="molecule type" value="Genomic_DNA"/>
</dbReference>
<sequence length="154" mass="17305">MLSVDEQNFLCSLFQQADIQTVEDVVGSAVDVMQAMASLICYLLSKLNSLLFSIIIFLMQKNSCDVACFIPLLHVDSMNMKFQARSQERLERKKAKYVEKIKKNKVALIHKSAEEKRAMVEAKRGEDLLKANEVAAKYRATGNAPKKLLGCFGN</sequence>
<dbReference type="AlphaFoldDB" id="A0A835DCS4"/>
<dbReference type="PANTHER" id="PTHR31775">
    <property type="entry name" value="OS02G0117200 PROTEIN"/>
    <property type="match status" value="1"/>
</dbReference>
<protein>
    <recommendedName>
        <fullName evidence="3">Remorin C-terminal domain-containing protein</fullName>
    </recommendedName>
</protein>
<dbReference type="PANTHER" id="PTHR31775:SF5">
    <property type="entry name" value="REMORIN 1.4"/>
    <property type="match status" value="1"/>
</dbReference>
<evidence type="ECO:0000256" key="2">
    <source>
        <dbReference type="SAM" id="Phobius"/>
    </source>
</evidence>
<keyword evidence="5" id="KW-1185">Reference proteome</keyword>
<comment type="caution">
    <text evidence="4">The sequence shown here is derived from an EMBL/GenBank/DDBJ whole genome shotgun (WGS) entry which is preliminary data.</text>
</comment>
<evidence type="ECO:0000259" key="3">
    <source>
        <dbReference type="Pfam" id="PF03763"/>
    </source>
</evidence>
<dbReference type="InterPro" id="IPR005516">
    <property type="entry name" value="Remorin_C"/>
</dbReference>